<dbReference type="PROSITE" id="PS50850">
    <property type="entry name" value="MFS"/>
    <property type="match status" value="1"/>
</dbReference>
<reference evidence="8 9" key="1">
    <citation type="journal article" date="2016" name="Int. J. Syst. Evol. Microbiol.">
        <title>Paraphotobacterium marinum gen. nov., sp. nov., a member of the family Vibrionaceae, isolated from surface seawater.</title>
        <authorList>
            <person name="Huang Z."/>
            <person name="Dong C."/>
            <person name="Shao Z."/>
        </authorList>
    </citation>
    <scope>NUCLEOTIDE SEQUENCE [LARGE SCALE GENOMIC DNA]</scope>
    <source>
        <strain evidence="8 9">NSCS20N07D</strain>
    </source>
</reference>
<gene>
    <name evidence="8" type="ORF">CF386_11040</name>
</gene>
<dbReference type="Gene3D" id="1.20.1720.10">
    <property type="entry name" value="Multidrug resistance protein D"/>
    <property type="match status" value="1"/>
</dbReference>
<feature type="transmembrane region" description="Helical" evidence="6">
    <location>
        <begin position="215"/>
        <end position="235"/>
    </location>
</feature>
<feature type="transmembrane region" description="Helical" evidence="6">
    <location>
        <begin position="7"/>
        <end position="27"/>
    </location>
</feature>
<dbReference type="PANTHER" id="PTHR23502">
    <property type="entry name" value="MAJOR FACILITATOR SUPERFAMILY"/>
    <property type="match status" value="1"/>
</dbReference>
<keyword evidence="3 6" id="KW-0812">Transmembrane</keyword>
<dbReference type="Pfam" id="PF07690">
    <property type="entry name" value="MFS_1"/>
    <property type="match status" value="1"/>
</dbReference>
<evidence type="ECO:0000256" key="1">
    <source>
        <dbReference type="ARBA" id="ARBA00004141"/>
    </source>
</evidence>
<evidence type="ECO:0000313" key="8">
    <source>
        <dbReference type="EMBL" id="ASK79582.1"/>
    </source>
</evidence>
<evidence type="ECO:0000256" key="5">
    <source>
        <dbReference type="ARBA" id="ARBA00023136"/>
    </source>
</evidence>
<evidence type="ECO:0000313" key="9">
    <source>
        <dbReference type="Proteomes" id="UP000242175"/>
    </source>
</evidence>
<dbReference type="Proteomes" id="UP000242175">
    <property type="component" value="Chromosome small"/>
</dbReference>
<dbReference type="PRINTS" id="PR01036">
    <property type="entry name" value="TCRTETB"/>
</dbReference>
<evidence type="ECO:0000259" key="7">
    <source>
        <dbReference type="PROSITE" id="PS50850"/>
    </source>
</evidence>
<dbReference type="AlphaFoldDB" id="A0A220VHC8"/>
<dbReference type="InterPro" id="IPR020846">
    <property type="entry name" value="MFS_dom"/>
</dbReference>
<dbReference type="GO" id="GO:0022857">
    <property type="term" value="F:transmembrane transporter activity"/>
    <property type="evidence" value="ECO:0007669"/>
    <property type="project" value="InterPro"/>
</dbReference>
<organism evidence="8 9">
    <name type="scientific">Paraphotobacterium marinum</name>
    <dbReference type="NCBI Taxonomy" id="1755811"/>
    <lineage>
        <taxon>Bacteria</taxon>
        <taxon>Pseudomonadati</taxon>
        <taxon>Pseudomonadota</taxon>
        <taxon>Gammaproteobacteria</taxon>
        <taxon>Vibrionales</taxon>
        <taxon>Vibrionaceae</taxon>
        <taxon>Paraphotobacterium</taxon>
    </lineage>
</organism>
<accession>A0A220VHC8</accession>
<feature type="transmembrane region" description="Helical" evidence="6">
    <location>
        <begin position="166"/>
        <end position="186"/>
    </location>
</feature>
<feature type="transmembrane region" description="Helical" evidence="6">
    <location>
        <begin position="47"/>
        <end position="65"/>
    </location>
</feature>
<proteinExistence type="predicted"/>
<dbReference type="KEGG" id="pmai:CF386_11040"/>
<keyword evidence="9" id="KW-1185">Reference proteome</keyword>
<dbReference type="SUPFAM" id="SSF103473">
    <property type="entry name" value="MFS general substrate transporter"/>
    <property type="match status" value="1"/>
</dbReference>
<evidence type="ECO:0000256" key="2">
    <source>
        <dbReference type="ARBA" id="ARBA00022448"/>
    </source>
</evidence>
<dbReference type="EMBL" id="CP022356">
    <property type="protein sequence ID" value="ASK79582.1"/>
    <property type="molecule type" value="Genomic_DNA"/>
</dbReference>
<dbReference type="InterPro" id="IPR036259">
    <property type="entry name" value="MFS_trans_sf"/>
</dbReference>
<feature type="transmembrane region" description="Helical" evidence="6">
    <location>
        <begin position="371"/>
        <end position="390"/>
    </location>
</feature>
<evidence type="ECO:0000256" key="3">
    <source>
        <dbReference type="ARBA" id="ARBA00022692"/>
    </source>
</evidence>
<feature type="transmembrane region" description="Helical" evidence="6">
    <location>
        <begin position="307"/>
        <end position="333"/>
    </location>
</feature>
<feature type="transmembrane region" description="Helical" evidence="6">
    <location>
        <begin position="247"/>
        <end position="268"/>
    </location>
</feature>
<feature type="transmembrane region" description="Helical" evidence="6">
    <location>
        <begin position="345"/>
        <end position="365"/>
    </location>
</feature>
<feature type="transmembrane region" description="Helical" evidence="6">
    <location>
        <begin position="280"/>
        <end position="301"/>
    </location>
</feature>
<dbReference type="PANTHER" id="PTHR23502:SF132">
    <property type="entry name" value="POLYAMINE TRANSPORTER 2-RELATED"/>
    <property type="match status" value="1"/>
</dbReference>
<keyword evidence="2" id="KW-0813">Transport</keyword>
<dbReference type="InterPro" id="IPR011701">
    <property type="entry name" value="MFS"/>
</dbReference>
<feature type="transmembrane region" description="Helical" evidence="6">
    <location>
        <begin position="137"/>
        <end position="160"/>
    </location>
</feature>
<feature type="domain" description="Major facilitator superfamily (MFS) profile" evidence="7">
    <location>
        <begin position="1"/>
        <end position="394"/>
    </location>
</feature>
<evidence type="ECO:0000256" key="4">
    <source>
        <dbReference type="ARBA" id="ARBA00022989"/>
    </source>
</evidence>
<evidence type="ECO:0000256" key="6">
    <source>
        <dbReference type="SAM" id="Phobius"/>
    </source>
</evidence>
<feature type="transmembrane region" description="Helical" evidence="6">
    <location>
        <begin position="77"/>
        <end position="95"/>
    </location>
</feature>
<comment type="subcellular location">
    <subcellularLocation>
        <location evidence="1">Membrane</location>
        <topology evidence="1">Multi-pass membrane protein</topology>
    </subcellularLocation>
</comment>
<protein>
    <recommendedName>
        <fullName evidence="7">Major facilitator superfamily (MFS) profile domain-containing protein</fullName>
    </recommendedName>
</protein>
<keyword evidence="5 6" id="KW-0472">Membrane</keyword>
<feature type="transmembrane region" description="Helical" evidence="6">
    <location>
        <begin position="107"/>
        <end position="125"/>
    </location>
</feature>
<dbReference type="RefSeq" id="WP_089074490.1">
    <property type="nucleotide sequence ID" value="NZ_CBCSAM010000008.1"/>
</dbReference>
<keyword evidence="4 6" id="KW-1133">Transmembrane helix</keyword>
<dbReference type="GO" id="GO:0005886">
    <property type="term" value="C:plasma membrane"/>
    <property type="evidence" value="ECO:0007669"/>
    <property type="project" value="TreeGrafter"/>
</dbReference>
<name>A0A220VHC8_9GAMM</name>
<sequence>MRFNNQVMFNFTLIIIYGFGNFMNIILSTSIKDIANEFMVSNEISSYIMPIFLAGYACGAILFGIMSHKLGRKNTMLIGCLTSLLGIGIELTGIYSQSIIPLFLGRFINGLGSSAGVCIALILIADTFNHKQGSKMLSLIFLVYSFVPPLLISLSGFVINQLNWHYILYSSFVFNIFVMILVFISLNEDLNNNYNKQTSKNIFIESSIIMGNKYFLLYLVLCITSSSVLFIYNAFSPFIAKNQYHISYETCGIISIIPCFGLLVGSYLSKKLINYIKEEIIISIGLILFLISSLTLFAINIAKSSNFYYFIITQLLSFLGLSIIMPISNILAIKATQNTSLATGLLNFLNFLACALILGLVNNFLDIRFDLAVSLMMITIMGGVAMVLLFKKNYS</sequence>